<gene>
    <name evidence="13" type="ORF">N0F65_006261</name>
</gene>
<dbReference type="InterPro" id="IPR014721">
    <property type="entry name" value="Ribsml_uS5_D2-typ_fold_subgr"/>
</dbReference>
<dbReference type="NCBIfam" id="TIGR00549">
    <property type="entry name" value="mevalon_kin"/>
    <property type="match status" value="1"/>
</dbReference>
<dbReference type="Gene3D" id="3.30.70.890">
    <property type="entry name" value="GHMP kinase, C-terminal domain"/>
    <property type="match status" value="1"/>
</dbReference>
<sequence>MTTTFEVSAPAKALLFGEHAVVYGCTCIAAALSDIRMCVRITSQPATPCGPAIQIVYHDIASTKDAQPLNRTYQLDALKKVVQDLSDDKHFMPAPSAELLNRLDRLLELETPEDAKTLRPALYLSCALLRHTVLKDRCEQDTQSLLIETFAGTFPIGAGLGSSAAFAVALSGALCGFQHPDQPLELERINRHAFAAEILLHGSPSGVDNTIATFGGILKFQKLPVPTFNPLTFDLSKRRFMLINTRIPRSTKVQVGNVRSLYDAAPAETEAKFHRIEDIATSFIGLGEQSELSVEKLGALLEENHAILNSLNVGHERLEAVAEICKRYGAYTKLTGAGGGGCAITLLPDDLPAEQLERLSYELVASECVVYVTALGGDGVVKRV</sequence>
<keyword evidence="14" id="KW-1185">Reference proteome</keyword>
<feature type="domain" description="GHMP kinase N-terminal" evidence="11">
    <location>
        <begin position="150"/>
        <end position="216"/>
    </location>
</feature>
<protein>
    <recommendedName>
        <fullName evidence="10">Mevalonate kinase</fullName>
        <shortName evidence="10">MK</shortName>
        <ecNumber evidence="10">2.7.1.36</ecNumber>
    </recommendedName>
</protein>
<keyword evidence="8 10" id="KW-0443">Lipid metabolism</keyword>
<comment type="similarity">
    <text evidence="10">Belongs to the GHMP kinase family. Mevalonate kinase subfamily.</text>
</comment>
<dbReference type="Gene3D" id="3.30.230.10">
    <property type="match status" value="1"/>
</dbReference>
<dbReference type="InterPro" id="IPR020568">
    <property type="entry name" value="Ribosomal_Su5_D2-typ_SF"/>
</dbReference>
<evidence type="ECO:0000259" key="11">
    <source>
        <dbReference type="Pfam" id="PF00288"/>
    </source>
</evidence>
<evidence type="ECO:0000313" key="14">
    <source>
        <dbReference type="Proteomes" id="UP001146120"/>
    </source>
</evidence>
<dbReference type="InterPro" id="IPR006204">
    <property type="entry name" value="GHMP_kinase_N_dom"/>
</dbReference>
<dbReference type="GO" id="GO:0019287">
    <property type="term" value="P:isopentenyl diphosphate biosynthetic process, mevalonate pathway"/>
    <property type="evidence" value="ECO:0007669"/>
    <property type="project" value="TreeGrafter"/>
</dbReference>
<dbReference type="EC" id="2.7.1.36" evidence="10"/>
<dbReference type="PANTHER" id="PTHR43290:SF2">
    <property type="entry name" value="MEVALONATE KINASE"/>
    <property type="match status" value="1"/>
</dbReference>
<dbReference type="EMBL" id="DAKRPA010000055">
    <property type="protein sequence ID" value="DBA01000.1"/>
    <property type="molecule type" value="Genomic_DNA"/>
</dbReference>
<evidence type="ECO:0000256" key="10">
    <source>
        <dbReference type="RuleBase" id="RU363087"/>
    </source>
</evidence>
<evidence type="ECO:0000256" key="3">
    <source>
        <dbReference type="ARBA" id="ARBA00022679"/>
    </source>
</evidence>
<keyword evidence="1 10" id="KW-0963">Cytoplasm</keyword>
<keyword evidence="3 10" id="KW-0808">Transferase</keyword>
<organism evidence="13 14">
    <name type="scientific">Lagenidium giganteum</name>
    <dbReference type="NCBI Taxonomy" id="4803"/>
    <lineage>
        <taxon>Eukaryota</taxon>
        <taxon>Sar</taxon>
        <taxon>Stramenopiles</taxon>
        <taxon>Oomycota</taxon>
        <taxon>Peronosporomycetes</taxon>
        <taxon>Pythiales</taxon>
        <taxon>Pythiaceae</taxon>
    </lineage>
</organism>
<comment type="caution">
    <text evidence="13">The sequence shown here is derived from an EMBL/GenBank/DDBJ whole genome shotgun (WGS) entry which is preliminary data.</text>
</comment>
<dbReference type="Proteomes" id="UP001146120">
    <property type="component" value="Unassembled WGS sequence"/>
</dbReference>
<keyword evidence="10" id="KW-0756">Sterol biosynthesis</keyword>
<dbReference type="GO" id="GO:0005524">
    <property type="term" value="F:ATP binding"/>
    <property type="evidence" value="ECO:0007669"/>
    <property type="project" value="UniProtKB-KW"/>
</dbReference>
<comment type="pathway">
    <text evidence="9 10">Isoprenoid biosynthesis; isopentenyl diphosphate biosynthesis via mevalonate pathway; isopentenyl diphosphate from (R)-mevalonate: step 1/3.</text>
</comment>
<dbReference type="Pfam" id="PF08544">
    <property type="entry name" value="GHMP_kinases_C"/>
    <property type="match status" value="1"/>
</dbReference>
<keyword evidence="4 10" id="KW-0547">Nucleotide-binding</keyword>
<evidence type="ECO:0000256" key="8">
    <source>
        <dbReference type="ARBA" id="ARBA00023098"/>
    </source>
</evidence>
<evidence type="ECO:0000256" key="7">
    <source>
        <dbReference type="ARBA" id="ARBA00022842"/>
    </source>
</evidence>
<comment type="subcellular location">
    <subcellularLocation>
        <location evidence="10">Cytoplasm</location>
    </subcellularLocation>
</comment>
<dbReference type="InterPro" id="IPR036554">
    <property type="entry name" value="GHMP_kinase_C_sf"/>
</dbReference>
<reference evidence="13" key="1">
    <citation type="submission" date="2022-11" db="EMBL/GenBank/DDBJ databases">
        <authorList>
            <person name="Morgan W.R."/>
            <person name="Tartar A."/>
        </authorList>
    </citation>
    <scope>NUCLEOTIDE SEQUENCE</scope>
    <source>
        <strain evidence="13">ARSEF 373</strain>
    </source>
</reference>
<evidence type="ECO:0000256" key="5">
    <source>
        <dbReference type="ARBA" id="ARBA00022777"/>
    </source>
</evidence>
<keyword evidence="5 10" id="KW-0418">Kinase</keyword>
<dbReference type="Pfam" id="PF00288">
    <property type="entry name" value="GHMP_kinases_N"/>
    <property type="match status" value="1"/>
</dbReference>
<evidence type="ECO:0000256" key="6">
    <source>
        <dbReference type="ARBA" id="ARBA00022840"/>
    </source>
</evidence>
<dbReference type="PRINTS" id="PR00959">
    <property type="entry name" value="MEVGALKINASE"/>
</dbReference>
<reference evidence="13" key="2">
    <citation type="journal article" date="2023" name="Microbiol Resour">
        <title>Decontamination and Annotation of the Draft Genome Sequence of the Oomycete Lagenidium giganteum ARSEF 373.</title>
        <authorList>
            <person name="Morgan W.R."/>
            <person name="Tartar A."/>
        </authorList>
    </citation>
    <scope>NUCLEOTIDE SEQUENCE</scope>
    <source>
        <strain evidence="13">ARSEF 373</strain>
    </source>
</reference>
<dbReference type="InterPro" id="IPR006205">
    <property type="entry name" value="Mev_gal_kin"/>
</dbReference>
<keyword evidence="10" id="KW-1207">Sterol metabolism</keyword>
<dbReference type="GO" id="GO:0005829">
    <property type="term" value="C:cytosol"/>
    <property type="evidence" value="ECO:0007669"/>
    <property type="project" value="TreeGrafter"/>
</dbReference>
<feature type="domain" description="GHMP kinase C-terminal" evidence="12">
    <location>
        <begin position="294"/>
        <end position="357"/>
    </location>
</feature>
<keyword evidence="10" id="KW-0752">Steroid biosynthesis</keyword>
<dbReference type="InterPro" id="IPR013750">
    <property type="entry name" value="GHMP_kinase_C_dom"/>
</dbReference>
<keyword evidence="2 10" id="KW-0444">Lipid biosynthesis</keyword>
<evidence type="ECO:0000256" key="9">
    <source>
        <dbReference type="ARBA" id="ARBA00029438"/>
    </source>
</evidence>
<dbReference type="SUPFAM" id="SSF54211">
    <property type="entry name" value="Ribosomal protein S5 domain 2-like"/>
    <property type="match status" value="1"/>
</dbReference>
<evidence type="ECO:0000256" key="4">
    <source>
        <dbReference type="ARBA" id="ARBA00022741"/>
    </source>
</evidence>
<dbReference type="PANTHER" id="PTHR43290">
    <property type="entry name" value="MEVALONATE KINASE"/>
    <property type="match status" value="1"/>
</dbReference>
<keyword evidence="7" id="KW-0460">Magnesium</keyword>
<dbReference type="AlphaFoldDB" id="A0AAV2Z5N2"/>
<keyword evidence="10" id="KW-0753">Steroid metabolism</keyword>
<comment type="catalytic activity">
    <reaction evidence="10">
        <text>(R)-mevalonate + ATP = (R)-5-phosphomevalonate + ADP + H(+)</text>
        <dbReference type="Rhea" id="RHEA:17065"/>
        <dbReference type="ChEBI" id="CHEBI:15378"/>
        <dbReference type="ChEBI" id="CHEBI:30616"/>
        <dbReference type="ChEBI" id="CHEBI:36464"/>
        <dbReference type="ChEBI" id="CHEBI:58146"/>
        <dbReference type="ChEBI" id="CHEBI:456216"/>
        <dbReference type="EC" id="2.7.1.36"/>
    </reaction>
</comment>
<evidence type="ECO:0000256" key="2">
    <source>
        <dbReference type="ARBA" id="ARBA00022516"/>
    </source>
</evidence>
<evidence type="ECO:0000256" key="1">
    <source>
        <dbReference type="ARBA" id="ARBA00022490"/>
    </source>
</evidence>
<keyword evidence="6 10" id="KW-0067">ATP-binding</keyword>
<accession>A0AAV2Z5N2</accession>
<evidence type="ECO:0000313" key="13">
    <source>
        <dbReference type="EMBL" id="DBA01000.1"/>
    </source>
</evidence>
<dbReference type="GO" id="GO:0016126">
    <property type="term" value="P:sterol biosynthetic process"/>
    <property type="evidence" value="ECO:0007669"/>
    <property type="project" value="UniProtKB-KW"/>
</dbReference>
<name>A0AAV2Z5N2_9STRA</name>
<proteinExistence type="inferred from homology"/>
<evidence type="ECO:0000259" key="12">
    <source>
        <dbReference type="Pfam" id="PF08544"/>
    </source>
</evidence>
<dbReference type="GO" id="GO:0004496">
    <property type="term" value="F:mevalonate kinase activity"/>
    <property type="evidence" value="ECO:0007669"/>
    <property type="project" value="UniProtKB-EC"/>
</dbReference>
<dbReference type="SUPFAM" id="SSF55060">
    <property type="entry name" value="GHMP Kinase, C-terminal domain"/>
    <property type="match status" value="1"/>
</dbReference>